<reference evidence="3 4" key="1">
    <citation type="submission" date="2025-04" db="UniProtKB">
        <authorList>
            <consortium name="RefSeq"/>
        </authorList>
    </citation>
    <scope>IDENTIFICATION</scope>
    <source>
        <tissue evidence="3 4">Young leaves</tissue>
    </source>
</reference>
<keyword evidence="2" id="KW-1185">Reference proteome</keyword>
<gene>
    <name evidence="3 4" type="primary">LOC103720162</name>
</gene>
<dbReference type="KEGG" id="pda:103720162"/>
<dbReference type="PANTHER" id="PTHR37179">
    <property type="entry name" value="TRANSGLYCOSYLASE"/>
    <property type="match status" value="1"/>
</dbReference>
<feature type="domain" description="Transglycosylase SLT" evidence="1">
    <location>
        <begin position="144"/>
        <end position="257"/>
    </location>
</feature>
<dbReference type="RefSeq" id="XP_008807971.2">
    <property type="nucleotide sequence ID" value="XM_008809749.4"/>
</dbReference>
<dbReference type="RefSeq" id="XP_026665443.2">
    <property type="nucleotide sequence ID" value="XM_026809642.2"/>
</dbReference>
<dbReference type="AlphaFoldDB" id="A0A8B7CWA7"/>
<sequence length="493" mass="56590">MLLPGPKLATCLPTFKTLMSIHPFLRPFACGCDLSTASQPSLSLSLSLQYIADAIDPPYLPLGLSEYPDNLRMSVSYKYWDDCVEPEDMESMWMDAEVRKEWNDVGEMMGQKVHLSRDPDGEPYVTQVEMKAVAKIVVHRHFNSQLDPDMICAIAEISSGRQIVAQQYDQKNKEIRIGIMQVVPEIAEWLVRELGYRNFNIEGNPALLYRPFINVYFGAAYIKWLSCCDGKERSEEFVIRSYKGGIKKASHKSTRDYFQRYLSVRESLTPKREQGMYDNNSFSRETLSTRTIAGEEWSYWDSRVSPPDMEELWNNPNVLMEWTKSGERRGKVRFSHNSENKPYLSRVEVKAVAEIIISRYFSSRGVQSTALAALAEVVGMRFVNGVRARTGLMGIDYATAAWLYKDLGYRAYEVKSVDDLYNPFVSMYFGAAYLSWLSEYEGRQRSHNFIIQAYLGGPEKVNLQETGPFWTKFQEALSYYDDPKKDSGSCYIL</sequence>
<dbReference type="PANTHER" id="PTHR37179:SF1">
    <property type="entry name" value="TRANSGLYCOSYLASE"/>
    <property type="match status" value="1"/>
</dbReference>
<evidence type="ECO:0000259" key="1">
    <source>
        <dbReference type="Pfam" id="PF01464"/>
    </source>
</evidence>
<dbReference type="InterPro" id="IPR023346">
    <property type="entry name" value="Lysozyme-like_dom_sf"/>
</dbReference>
<feature type="domain" description="Transglycosylase SLT" evidence="1">
    <location>
        <begin position="389"/>
        <end position="466"/>
    </location>
</feature>
<evidence type="ECO:0000313" key="4">
    <source>
        <dbReference type="RefSeq" id="XP_026665443.2"/>
    </source>
</evidence>
<dbReference type="SUPFAM" id="SSF53955">
    <property type="entry name" value="Lysozyme-like"/>
    <property type="match status" value="2"/>
</dbReference>
<accession>A0A8B7CWA7</accession>
<dbReference type="OrthoDB" id="550520at2759"/>
<protein>
    <submittedName>
        <fullName evidence="3 4">Uncharacterized protein LOC103720162 isoform X1</fullName>
    </submittedName>
</protein>
<dbReference type="Gene3D" id="1.10.530.10">
    <property type="match status" value="2"/>
</dbReference>
<dbReference type="CDD" id="cd00254">
    <property type="entry name" value="LT-like"/>
    <property type="match status" value="1"/>
</dbReference>
<evidence type="ECO:0000313" key="3">
    <source>
        <dbReference type="RefSeq" id="XP_008807971.2"/>
    </source>
</evidence>
<evidence type="ECO:0000313" key="2">
    <source>
        <dbReference type="Proteomes" id="UP000228380"/>
    </source>
</evidence>
<name>A0A8B7CWA7_PHODC</name>
<dbReference type="InterPro" id="IPR008258">
    <property type="entry name" value="Transglycosylase_SLT_dom_1"/>
</dbReference>
<proteinExistence type="predicted"/>
<dbReference type="Proteomes" id="UP000228380">
    <property type="component" value="Unplaced"/>
</dbReference>
<dbReference type="GeneID" id="103720162"/>
<dbReference type="Pfam" id="PF01464">
    <property type="entry name" value="SLT"/>
    <property type="match status" value="2"/>
</dbReference>
<organism evidence="2 3">
    <name type="scientific">Phoenix dactylifera</name>
    <name type="common">Date palm</name>
    <dbReference type="NCBI Taxonomy" id="42345"/>
    <lineage>
        <taxon>Eukaryota</taxon>
        <taxon>Viridiplantae</taxon>
        <taxon>Streptophyta</taxon>
        <taxon>Embryophyta</taxon>
        <taxon>Tracheophyta</taxon>
        <taxon>Spermatophyta</taxon>
        <taxon>Magnoliopsida</taxon>
        <taxon>Liliopsida</taxon>
        <taxon>Arecaceae</taxon>
        <taxon>Coryphoideae</taxon>
        <taxon>Phoeniceae</taxon>
        <taxon>Phoenix</taxon>
    </lineage>
</organism>